<organism evidence="1 2">
    <name type="scientific">Pleuronectes platessa</name>
    <name type="common">European plaice</name>
    <dbReference type="NCBI Taxonomy" id="8262"/>
    <lineage>
        <taxon>Eukaryota</taxon>
        <taxon>Metazoa</taxon>
        <taxon>Chordata</taxon>
        <taxon>Craniata</taxon>
        <taxon>Vertebrata</taxon>
        <taxon>Euteleostomi</taxon>
        <taxon>Actinopterygii</taxon>
        <taxon>Neopterygii</taxon>
        <taxon>Teleostei</taxon>
        <taxon>Neoteleostei</taxon>
        <taxon>Acanthomorphata</taxon>
        <taxon>Carangaria</taxon>
        <taxon>Pleuronectiformes</taxon>
        <taxon>Pleuronectoidei</taxon>
        <taxon>Pleuronectidae</taxon>
        <taxon>Pleuronectes</taxon>
    </lineage>
</organism>
<reference evidence="1" key="1">
    <citation type="submission" date="2020-03" db="EMBL/GenBank/DDBJ databases">
        <authorList>
            <person name="Weist P."/>
        </authorList>
    </citation>
    <scope>NUCLEOTIDE SEQUENCE</scope>
</reference>
<proteinExistence type="predicted"/>
<protein>
    <submittedName>
        <fullName evidence="1">Uncharacterized protein</fullName>
    </submittedName>
</protein>
<sequence length="85" mass="8887">MNLLTQTSSLLQRAAADPGELSEAAVCLKRCAAPDMMGSSCCIALAAAVSFLTEIFGQLNGALYLMVSSIISHVPVNLALCKQSR</sequence>
<dbReference type="EMBL" id="CADEAL010004065">
    <property type="protein sequence ID" value="CAB1450748.1"/>
    <property type="molecule type" value="Genomic_DNA"/>
</dbReference>
<evidence type="ECO:0000313" key="2">
    <source>
        <dbReference type="Proteomes" id="UP001153269"/>
    </source>
</evidence>
<name>A0A9N7Z024_PLEPL</name>
<accession>A0A9N7Z024</accession>
<evidence type="ECO:0000313" key="1">
    <source>
        <dbReference type="EMBL" id="CAB1450748.1"/>
    </source>
</evidence>
<keyword evidence="2" id="KW-1185">Reference proteome</keyword>
<gene>
    <name evidence="1" type="ORF">PLEPLA_LOCUS38440</name>
</gene>
<comment type="caution">
    <text evidence="1">The sequence shown here is derived from an EMBL/GenBank/DDBJ whole genome shotgun (WGS) entry which is preliminary data.</text>
</comment>
<dbReference type="Proteomes" id="UP001153269">
    <property type="component" value="Unassembled WGS sequence"/>
</dbReference>
<dbReference type="AlphaFoldDB" id="A0A9N7Z024"/>